<comment type="caution">
    <text evidence="3">The sequence shown here is derived from an EMBL/GenBank/DDBJ whole genome shotgun (WGS) entry which is preliminary data.</text>
</comment>
<evidence type="ECO:0000256" key="1">
    <source>
        <dbReference type="SAM" id="MobiDB-lite"/>
    </source>
</evidence>
<organism evidence="3 4">
    <name type="scientific">Nocardiopsis sediminis</name>
    <dbReference type="NCBI Taxonomy" id="1778267"/>
    <lineage>
        <taxon>Bacteria</taxon>
        <taxon>Bacillati</taxon>
        <taxon>Actinomycetota</taxon>
        <taxon>Actinomycetes</taxon>
        <taxon>Streptosporangiales</taxon>
        <taxon>Nocardiopsidaceae</taxon>
        <taxon>Nocardiopsis</taxon>
    </lineage>
</organism>
<feature type="region of interest" description="Disordered" evidence="1">
    <location>
        <begin position="57"/>
        <end position="109"/>
    </location>
</feature>
<evidence type="ECO:0000313" key="3">
    <source>
        <dbReference type="EMBL" id="MFC3997037.1"/>
    </source>
</evidence>
<feature type="compositionally biased region" description="Polar residues" evidence="1">
    <location>
        <begin position="100"/>
        <end position="109"/>
    </location>
</feature>
<dbReference type="RefSeq" id="WP_378533649.1">
    <property type="nucleotide sequence ID" value="NZ_JBHSBH010000009.1"/>
</dbReference>
<reference evidence="4" key="1">
    <citation type="journal article" date="2019" name="Int. J. Syst. Evol. Microbiol.">
        <title>The Global Catalogue of Microorganisms (GCM) 10K type strain sequencing project: providing services to taxonomists for standard genome sequencing and annotation.</title>
        <authorList>
            <consortium name="The Broad Institute Genomics Platform"/>
            <consortium name="The Broad Institute Genome Sequencing Center for Infectious Disease"/>
            <person name="Wu L."/>
            <person name="Ma J."/>
        </authorList>
    </citation>
    <scope>NUCLEOTIDE SEQUENCE [LARGE SCALE GENOMIC DNA]</scope>
    <source>
        <strain evidence="4">TBRC 1826</strain>
    </source>
</reference>
<keyword evidence="4" id="KW-1185">Reference proteome</keyword>
<feature type="signal peptide" evidence="2">
    <location>
        <begin position="1"/>
        <end position="27"/>
    </location>
</feature>
<gene>
    <name evidence="3" type="ORF">ACFOVU_13985</name>
</gene>
<feature type="chain" id="PRO_5046831157" evidence="2">
    <location>
        <begin position="28"/>
        <end position="109"/>
    </location>
</feature>
<name>A0ABV8FMG3_9ACTN</name>
<accession>A0ABV8FMG3</accession>
<protein>
    <submittedName>
        <fullName evidence="3">Uncharacterized protein</fullName>
    </submittedName>
</protein>
<feature type="compositionally biased region" description="Basic and acidic residues" evidence="1">
    <location>
        <begin position="57"/>
        <end position="95"/>
    </location>
</feature>
<evidence type="ECO:0000256" key="2">
    <source>
        <dbReference type="SAM" id="SignalP"/>
    </source>
</evidence>
<dbReference type="EMBL" id="JBHSBH010000009">
    <property type="protein sequence ID" value="MFC3997037.1"/>
    <property type="molecule type" value="Genomic_DNA"/>
</dbReference>
<dbReference type="Proteomes" id="UP001595847">
    <property type="component" value="Unassembled WGS sequence"/>
</dbReference>
<keyword evidence="2" id="KW-0732">Signal</keyword>
<proteinExistence type="predicted"/>
<evidence type="ECO:0000313" key="4">
    <source>
        <dbReference type="Proteomes" id="UP001595847"/>
    </source>
</evidence>
<sequence length="109" mass="11315">MKRTSIRRIAFVSVAAPALVVGGPALAMADTVFSSETEAAGPHGAASHEIFAAAFEKEHGEEKGKDEGHREGKGEEHGEKEKEGVIFKESAEAAGKHGAVSTSTISKAN</sequence>